<organism evidence="7">
    <name type="scientific">Eucalyptus grandis</name>
    <name type="common">Flooded gum</name>
    <dbReference type="NCBI Taxonomy" id="71139"/>
    <lineage>
        <taxon>Eukaryota</taxon>
        <taxon>Viridiplantae</taxon>
        <taxon>Streptophyta</taxon>
        <taxon>Embryophyta</taxon>
        <taxon>Tracheophyta</taxon>
        <taxon>Spermatophyta</taxon>
        <taxon>Magnoliopsida</taxon>
        <taxon>eudicotyledons</taxon>
        <taxon>Gunneridae</taxon>
        <taxon>Pentapetalae</taxon>
        <taxon>rosids</taxon>
        <taxon>malvids</taxon>
        <taxon>Myrtales</taxon>
        <taxon>Myrtaceae</taxon>
        <taxon>Myrtoideae</taxon>
        <taxon>Eucalypteae</taxon>
        <taxon>Eucalyptus</taxon>
    </lineage>
</organism>
<dbReference type="eggNOG" id="KOG4658">
    <property type="taxonomic scope" value="Eukaryota"/>
</dbReference>
<name>A0A059AHV2_EUCGR</name>
<accession>A0A059AHV2</accession>
<evidence type="ECO:0000313" key="7">
    <source>
        <dbReference type="EMBL" id="KCW53413.1"/>
    </source>
</evidence>
<dbReference type="PANTHER" id="PTHR32096:SF115">
    <property type="entry name" value="WRKY TRANSCRIPTION FACTOR 30-RELATED"/>
    <property type="match status" value="1"/>
</dbReference>
<dbReference type="SUPFAM" id="SSF118290">
    <property type="entry name" value="WRKY DNA-binding domain"/>
    <property type="match status" value="1"/>
</dbReference>
<keyword evidence="2" id="KW-0805">Transcription regulation</keyword>
<dbReference type="Gene3D" id="2.20.25.80">
    <property type="entry name" value="WRKY domain"/>
    <property type="match status" value="1"/>
</dbReference>
<dbReference type="Gramene" id="KCW53413">
    <property type="protein sequence ID" value="KCW53413"/>
    <property type="gene ID" value="EUGRSUZ_J02653"/>
</dbReference>
<dbReference type="EMBL" id="KK198762">
    <property type="protein sequence ID" value="KCW53413.1"/>
    <property type="molecule type" value="Genomic_DNA"/>
</dbReference>
<dbReference type="InParanoid" id="A0A059AHV2"/>
<sequence>MQKWTERVRAPTPDDGFSWRKYGQKEILGSKYPRDYYRCTHVQGCWAKKQVQRSDDDPTVFEIMYHGRHTCIDHPATVVPPSPLPENQTDSNASIDDAPLQIRELPVFVSAATSGNNSQAT</sequence>
<keyword evidence="4" id="KW-0804">Transcription</keyword>
<dbReference type="InterPro" id="IPR044810">
    <property type="entry name" value="WRKY_plant"/>
</dbReference>
<gene>
    <name evidence="7" type="ORF">EUGRSUZ_J02653</name>
</gene>
<dbReference type="GO" id="GO:0000976">
    <property type="term" value="F:transcription cis-regulatory region binding"/>
    <property type="evidence" value="ECO:0000318"/>
    <property type="project" value="GO_Central"/>
</dbReference>
<comment type="subcellular location">
    <subcellularLocation>
        <location evidence="1">Nucleus</location>
    </subcellularLocation>
</comment>
<dbReference type="GO" id="GO:0003700">
    <property type="term" value="F:DNA-binding transcription factor activity"/>
    <property type="evidence" value="ECO:0000318"/>
    <property type="project" value="GO_Central"/>
</dbReference>
<evidence type="ECO:0000256" key="4">
    <source>
        <dbReference type="ARBA" id="ARBA00023163"/>
    </source>
</evidence>
<evidence type="ECO:0000256" key="3">
    <source>
        <dbReference type="ARBA" id="ARBA00023125"/>
    </source>
</evidence>
<evidence type="ECO:0000259" key="6">
    <source>
        <dbReference type="PROSITE" id="PS50811"/>
    </source>
</evidence>
<dbReference type="InterPro" id="IPR003657">
    <property type="entry name" value="WRKY_dom"/>
</dbReference>
<dbReference type="InterPro" id="IPR036576">
    <property type="entry name" value="WRKY_dom_sf"/>
</dbReference>
<proteinExistence type="predicted"/>
<protein>
    <recommendedName>
        <fullName evidence="6">WRKY domain-containing protein</fullName>
    </recommendedName>
</protein>
<dbReference type="AlphaFoldDB" id="A0A059AHV2"/>
<keyword evidence="3" id="KW-0238">DNA-binding</keyword>
<reference evidence="7" key="1">
    <citation type="submission" date="2013-07" db="EMBL/GenBank/DDBJ databases">
        <title>The genome of Eucalyptus grandis.</title>
        <authorList>
            <person name="Schmutz J."/>
            <person name="Hayes R."/>
            <person name="Myburg A."/>
            <person name="Tuskan G."/>
            <person name="Grattapaglia D."/>
            <person name="Rokhsar D.S."/>
        </authorList>
    </citation>
    <scope>NUCLEOTIDE SEQUENCE</scope>
    <source>
        <tissue evidence="7">Leaf extractions</tissue>
    </source>
</reference>
<dbReference type="GO" id="GO:0005634">
    <property type="term" value="C:nucleus"/>
    <property type="evidence" value="ECO:0000318"/>
    <property type="project" value="GO_Central"/>
</dbReference>
<keyword evidence="5" id="KW-0539">Nucleus</keyword>
<dbReference type="SMART" id="SM00774">
    <property type="entry name" value="WRKY"/>
    <property type="match status" value="1"/>
</dbReference>
<feature type="non-terminal residue" evidence="7">
    <location>
        <position position="121"/>
    </location>
</feature>
<evidence type="ECO:0000256" key="5">
    <source>
        <dbReference type="ARBA" id="ARBA00023242"/>
    </source>
</evidence>
<dbReference type="PROSITE" id="PS50811">
    <property type="entry name" value="WRKY"/>
    <property type="match status" value="1"/>
</dbReference>
<evidence type="ECO:0000256" key="2">
    <source>
        <dbReference type="ARBA" id="ARBA00023015"/>
    </source>
</evidence>
<dbReference type="Pfam" id="PF03106">
    <property type="entry name" value="WRKY"/>
    <property type="match status" value="1"/>
</dbReference>
<evidence type="ECO:0000256" key="1">
    <source>
        <dbReference type="ARBA" id="ARBA00004123"/>
    </source>
</evidence>
<dbReference type="PANTHER" id="PTHR32096">
    <property type="entry name" value="WRKY TRANSCRIPTION FACTOR 30-RELATED-RELATED"/>
    <property type="match status" value="1"/>
</dbReference>
<feature type="domain" description="WRKY" evidence="6">
    <location>
        <begin position="14"/>
        <end position="69"/>
    </location>
</feature>